<dbReference type="Gene3D" id="3.40.190.10">
    <property type="entry name" value="Periplasmic binding protein-like II"/>
    <property type="match status" value="2"/>
</dbReference>
<feature type="compositionally biased region" description="Polar residues" evidence="2">
    <location>
        <begin position="354"/>
        <end position="369"/>
    </location>
</feature>
<dbReference type="EMBL" id="CP035704">
    <property type="protein sequence ID" value="QBB69268.1"/>
    <property type="molecule type" value="Genomic_DNA"/>
</dbReference>
<evidence type="ECO:0000256" key="3">
    <source>
        <dbReference type="SAM" id="SignalP"/>
    </source>
</evidence>
<feature type="signal peptide" evidence="3">
    <location>
        <begin position="1"/>
        <end position="24"/>
    </location>
</feature>
<dbReference type="KEGG" id="xbc:ELE36_02140"/>
<name>A0A411HFK9_9GAMM</name>
<reference evidence="5 6" key="1">
    <citation type="submission" date="2019-01" db="EMBL/GenBank/DDBJ databases">
        <title>Pseudolysobacter antarctica gen. nov., sp. nov., isolated from Fildes Peninsula, Antarctica.</title>
        <authorList>
            <person name="Wei Z."/>
            <person name="Peng F."/>
        </authorList>
    </citation>
    <scope>NUCLEOTIDE SEQUENCE [LARGE SCALE GENOMIC DNA]</scope>
    <source>
        <strain evidence="5 6">AQ6-296</strain>
    </source>
</reference>
<keyword evidence="6" id="KW-1185">Reference proteome</keyword>
<feature type="region of interest" description="Disordered" evidence="2">
    <location>
        <begin position="354"/>
        <end position="395"/>
    </location>
</feature>
<feature type="chain" id="PRO_5019146823" evidence="3">
    <location>
        <begin position="25"/>
        <end position="395"/>
    </location>
</feature>
<dbReference type="OrthoDB" id="9790048at2"/>
<feature type="domain" description="PBP" evidence="4">
    <location>
        <begin position="73"/>
        <end position="291"/>
    </location>
</feature>
<accession>A0A411HFK9</accession>
<keyword evidence="1 3" id="KW-0732">Signal</keyword>
<dbReference type="RefSeq" id="WP_129831524.1">
    <property type="nucleotide sequence ID" value="NZ_CP035704.1"/>
</dbReference>
<dbReference type="InterPro" id="IPR050811">
    <property type="entry name" value="Phosphate_ABC_transporter"/>
</dbReference>
<feature type="compositionally biased region" description="Basic and acidic residues" evidence="2">
    <location>
        <begin position="371"/>
        <end position="395"/>
    </location>
</feature>
<protein>
    <submittedName>
        <fullName evidence="5">Peptidoglycan-binding protein</fullName>
    </submittedName>
</protein>
<dbReference type="AlphaFoldDB" id="A0A411HFK9"/>
<evidence type="ECO:0000256" key="1">
    <source>
        <dbReference type="ARBA" id="ARBA00022729"/>
    </source>
</evidence>
<dbReference type="Proteomes" id="UP000291562">
    <property type="component" value="Chromosome"/>
</dbReference>
<evidence type="ECO:0000256" key="2">
    <source>
        <dbReference type="SAM" id="MobiDB-lite"/>
    </source>
</evidence>
<evidence type="ECO:0000313" key="5">
    <source>
        <dbReference type="EMBL" id="QBB69268.1"/>
    </source>
</evidence>
<organism evidence="5 6">
    <name type="scientific">Pseudolysobacter antarcticus</name>
    <dbReference type="NCBI Taxonomy" id="2511995"/>
    <lineage>
        <taxon>Bacteria</taxon>
        <taxon>Pseudomonadati</taxon>
        <taxon>Pseudomonadota</taxon>
        <taxon>Gammaproteobacteria</taxon>
        <taxon>Lysobacterales</taxon>
        <taxon>Rhodanobacteraceae</taxon>
        <taxon>Pseudolysobacter</taxon>
    </lineage>
</organism>
<dbReference type="PANTHER" id="PTHR30570">
    <property type="entry name" value="PERIPLASMIC PHOSPHATE BINDING COMPONENT OF PHOSPHATE ABC TRANSPORTER"/>
    <property type="match status" value="1"/>
</dbReference>
<dbReference type="InterPro" id="IPR024370">
    <property type="entry name" value="PBP_domain"/>
</dbReference>
<sequence>MIAFRYTRWAATFLLLSATFSVGAADKAPAAAAPAKPAAAAAAPAKAKKAPATPVVALPSIIWRGDLATSRAFVADLAKEFEKQKKGRIEMQPFSTISGIDAVSSGAADIAGTARPASEKRSEETGMTFYPIAWDAVVVITSPKNPVGSLSLKQLHDIYYAKISNWKELGGADAPINVDAVAGPLDGVEFSFRYLIFRNGDQRVAAPRLYVNTAKLEEDIALNEFGMGLTTLSAVYANKSVKILSVEGIAPSRESIASGTYPLYTKLFLAAREDGRNNAKVQEFVQFAAGPEALAIMRKHQVVGYGEAPDLLTKNEEHFAYIDAQIGIDHTADSSGATIVTTSTGSRPVSAVNATASAMQSSSPNSPLTQEVKDSAAAKTQAAKDAEKSGNDSKH</sequence>
<evidence type="ECO:0000313" key="6">
    <source>
        <dbReference type="Proteomes" id="UP000291562"/>
    </source>
</evidence>
<gene>
    <name evidence="5" type="ORF">ELE36_02140</name>
</gene>
<dbReference type="Pfam" id="PF12849">
    <property type="entry name" value="PBP_like_2"/>
    <property type="match status" value="1"/>
</dbReference>
<dbReference type="SUPFAM" id="SSF53850">
    <property type="entry name" value="Periplasmic binding protein-like II"/>
    <property type="match status" value="1"/>
</dbReference>
<proteinExistence type="predicted"/>
<dbReference type="PANTHER" id="PTHR30570:SF1">
    <property type="entry name" value="PHOSPHATE-BINDING PROTEIN PSTS"/>
    <property type="match status" value="1"/>
</dbReference>
<evidence type="ECO:0000259" key="4">
    <source>
        <dbReference type="Pfam" id="PF12849"/>
    </source>
</evidence>